<name>A0A1G5QMZ0_9RHOB</name>
<sequence>MLVLVCLPARETAAKYHQRSNDCPHLILHDNEKLRSFSIHYIEIHTPSGGFHTGSDEQILESFAADKVLSALEERFEVLRVQAQAELDKRDLCYDRTCSPCVAPDFHWFGQRPACHFRSDQSSNMAHFVAQSIRD</sequence>
<protein>
    <submittedName>
        <fullName evidence="1">Uncharacterized protein</fullName>
    </submittedName>
</protein>
<dbReference type="AlphaFoldDB" id="A0A1G5QMZ0"/>
<gene>
    <name evidence="1" type="ORF">SAMN04488118_1054</name>
</gene>
<accession>A0A1G5QMZ0</accession>
<evidence type="ECO:0000313" key="1">
    <source>
        <dbReference type="EMBL" id="SCZ62978.1"/>
    </source>
</evidence>
<organism evidence="1 2">
    <name type="scientific">Epibacterium ulvae</name>
    <dbReference type="NCBI Taxonomy" id="1156985"/>
    <lineage>
        <taxon>Bacteria</taxon>
        <taxon>Pseudomonadati</taxon>
        <taxon>Pseudomonadota</taxon>
        <taxon>Alphaproteobacteria</taxon>
        <taxon>Rhodobacterales</taxon>
        <taxon>Roseobacteraceae</taxon>
        <taxon>Epibacterium</taxon>
    </lineage>
</organism>
<reference evidence="1 2" key="1">
    <citation type="submission" date="2016-10" db="EMBL/GenBank/DDBJ databases">
        <authorList>
            <person name="de Groot N.N."/>
        </authorList>
    </citation>
    <scope>NUCLEOTIDE SEQUENCE [LARGE SCALE GENOMIC DNA]</scope>
    <source>
        <strain evidence="1 2">U95</strain>
    </source>
</reference>
<proteinExistence type="predicted"/>
<dbReference type="EMBL" id="FMWG01000005">
    <property type="protein sequence ID" value="SCZ62978.1"/>
    <property type="molecule type" value="Genomic_DNA"/>
</dbReference>
<dbReference type="Proteomes" id="UP000198767">
    <property type="component" value="Unassembled WGS sequence"/>
</dbReference>
<evidence type="ECO:0000313" key="2">
    <source>
        <dbReference type="Proteomes" id="UP000198767"/>
    </source>
</evidence>
<keyword evidence="2" id="KW-1185">Reference proteome</keyword>